<dbReference type="SUPFAM" id="SSF82114">
    <property type="entry name" value="Riboflavin kinase-like"/>
    <property type="match status" value="1"/>
</dbReference>
<evidence type="ECO:0000256" key="7">
    <source>
        <dbReference type="ARBA" id="ARBA00022643"/>
    </source>
</evidence>
<comment type="similarity">
    <text evidence="3">Belongs to the archaeal riboflavin kinase family.</text>
</comment>
<dbReference type="InterPro" id="IPR023465">
    <property type="entry name" value="Riboflavin_kinase_dom_sf"/>
</dbReference>
<dbReference type="EC" id="2.7.1.161" evidence="4"/>
<protein>
    <recommendedName>
        <fullName evidence="5">Riboflavin kinase</fullName>
        <ecNumber evidence="4">2.7.1.161</ecNumber>
    </recommendedName>
    <alternativeName>
        <fullName evidence="14">CTP-dependent riboflavin kinase</fullName>
    </alternativeName>
    <alternativeName>
        <fullName evidence="15">CTP:riboflavin 5'-phosphotransferase</fullName>
    </alternativeName>
    <alternativeName>
        <fullName evidence="13">Flavokinase</fullName>
    </alternativeName>
</protein>
<evidence type="ECO:0000256" key="1">
    <source>
        <dbReference type="ARBA" id="ARBA00001946"/>
    </source>
</evidence>
<evidence type="ECO:0000256" key="16">
    <source>
        <dbReference type="ARBA" id="ARBA00047857"/>
    </source>
</evidence>
<evidence type="ECO:0000256" key="4">
    <source>
        <dbReference type="ARBA" id="ARBA00011987"/>
    </source>
</evidence>
<dbReference type="Gene3D" id="2.40.30.30">
    <property type="entry name" value="Riboflavin kinase-like"/>
    <property type="match status" value="1"/>
</dbReference>
<evidence type="ECO:0000256" key="11">
    <source>
        <dbReference type="ARBA" id="ARBA00022777"/>
    </source>
</evidence>
<organism evidence="18 19">
    <name type="scientific">Haloarcula japonica (strain ATCC 49778 / DSM 6131 / JCM 7785 / NBRC 101032 / NCIMB 13157 / TR-1)</name>
    <dbReference type="NCBI Taxonomy" id="1227453"/>
    <lineage>
        <taxon>Archaea</taxon>
        <taxon>Methanobacteriati</taxon>
        <taxon>Methanobacteriota</taxon>
        <taxon>Stenosarchaea group</taxon>
        <taxon>Halobacteria</taxon>
        <taxon>Halobacteriales</taxon>
        <taxon>Haloarculaceae</taxon>
        <taxon>Haloarcula</taxon>
    </lineage>
</organism>
<dbReference type="PATRIC" id="fig|1227453.3.peg.4173"/>
<evidence type="ECO:0000256" key="8">
    <source>
        <dbReference type="ARBA" id="ARBA00022679"/>
    </source>
</evidence>
<gene>
    <name evidence="18" type="ORF">C444_21246</name>
</gene>
<keyword evidence="6" id="KW-0285">Flavoprotein</keyword>
<evidence type="ECO:0000256" key="12">
    <source>
        <dbReference type="ARBA" id="ARBA00022842"/>
    </source>
</evidence>
<dbReference type="eggNOG" id="arCOG01904">
    <property type="taxonomic scope" value="Archaea"/>
</dbReference>
<keyword evidence="8" id="KW-0808">Transferase</keyword>
<dbReference type="InterPro" id="IPR039063">
    <property type="entry name" value="RibK_CTP-dep"/>
</dbReference>
<dbReference type="GO" id="GO:0009231">
    <property type="term" value="P:riboflavin biosynthetic process"/>
    <property type="evidence" value="ECO:0007669"/>
    <property type="project" value="InterPro"/>
</dbReference>
<evidence type="ECO:0000256" key="10">
    <source>
        <dbReference type="ARBA" id="ARBA00022741"/>
    </source>
</evidence>
<evidence type="ECO:0000256" key="5">
    <source>
        <dbReference type="ARBA" id="ARBA00017394"/>
    </source>
</evidence>
<dbReference type="AlphaFoldDB" id="M0L0C8"/>
<dbReference type="UniPathway" id="UPA00276">
    <property type="reaction ID" value="UER00929"/>
</dbReference>
<comment type="pathway">
    <text evidence="2">Cofactor biosynthesis; FMN biosynthesis; FMN from riboflavin (CTP route): step 1/1.</text>
</comment>
<keyword evidence="10" id="KW-0547">Nucleotide-binding</keyword>
<accession>M0L0C8</accession>
<dbReference type="Pfam" id="PF01982">
    <property type="entry name" value="CTP-dep_RFKase"/>
    <property type="match status" value="1"/>
</dbReference>
<dbReference type="OrthoDB" id="30955at2157"/>
<dbReference type="RefSeq" id="WP_004595078.1">
    <property type="nucleotide sequence ID" value="NZ_AOLY01000048.1"/>
</dbReference>
<dbReference type="EMBL" id="AOLY01000048">
    <property type="protein sequence ID" value="EMA26991.1"/>
    <property type="molecule type" value="Genomic_DNA"/>
</dbReference>
<comment type="caution">
    <text evidence="18">The sequence shown here is derived from an EMBL/GenBank/DDBJ whole genome shotgun (WGS) entry which is preliminary data.</text>
</comment>
<dbReference type="STRING" id="1227453.C444_21246"/>
<dbReference type="InterPro" id="IPR023602">
    <property type="entry name" value="Riboflavin_kinase_CTP-dep"/>
</dbReference>
<feature type="domain" description="Riboflavin kinase" evidence="17">
    <location>
        <begin position="9"/>
        <end position="130"/>
    </location>
</feature>
<name>M0L0C8_HALJT</name>
<keyword evidence="11 18" id="KW-0418">Kinase</keyword>
<proteinExistence type="inferred from homology"/>
<evidence type="ECO:0000256" key="2">
    <source>
        <dbReference type="ARBA" id="ARBA00005219"/>
    </source>
</evidence>
<reference evidence="18 19" key="1">
    <citation type="journal article" date="2014" name="PLoS Genet.">
        <title>Phylogenetically driven sequencing of extremely halophilic archaea reveals strategies for static and dynamic osmo-response.</title>
        <authorList>
            <person name="Becker E.A."/>
            <person name="Seitzer P.M."/>
            <person name="Tritt A."/>
            <person name="Larsen D."/>
            <person name="Krusor M."/>
            <person name="Yao A.I."/>
            <person name="Wu D."/>
            <person name="Madern D."/>
            <person name="Eisen J.A."/>
            <person name="Darling A.E."/>
            <person name="Facciotti M.T."/>
        </authorList>
    </citation>
    <scope>NUCLEOTIDE SEQUENCE [LARGE SCALE GENOMIC DNA]</scope>
    <source>
        <strain evidence="19">ATCC 49778 / DSM 6131 / JCM 7785 / NBRC 101032 / NCIMB 13157 / TR-1</strain>
    </source>
</reference>
<dbReference type="GO" id="GO:0000166">
    <property type="term" value="F:nucleotide binding"/>
    <property type="evidence" value="ECO:0007669"/>
    <property type="project" value="UniProtKB-KW"/>
</dbReference>
<keyword evidence="12" id="KW-0460">Magnesium</keyword>
<dbReference type="GO" id="GO:0008531">
    <property type="term" value="F:riboflavin kinase activity"/>
    <property type="evidence" value="ECO:0007669"/>
    <property type="project" value="InterPro"/>
</dbReference>
<evidence type="ECO:0000256" key="6">
    <source>
        <dbReference type="ARBA" id="ARBA00022630"/>
    </source>
</evidence>
<dbReference type="Proteomes" id="UP000011524">
    <property type="component" value="Unassembled WGS sequence"/>
</dbReference>
<dbReference type="GO" id="GO:0009398">
    <property type="term" value="P:FMN biosynthetic process"/>
    <property type="evidence" value="ECO:0007669"/>
    <property type="project" value="UniProtKB-UniPathway"/>
</dbReference>
<evidence type="ECO:0000256" key="13">
    <source>
        <dbReference type="ARBA" id="ARBA00029789"/>
    </source>
</evidence>
<dbReference type="PANTHER" id="PTHR40706">
    <property type="entry name" value="RIBOFLAVIN KINASE"/>
    <property type="match status" value="1"/>
</dbReference>
<dbReference type="PANTHER" id="PTHR40706:SF1">
    <property type="entry name" value="RIBOFLAVIN KINASE"/>
    <property type="match status" value="1"/>
</dbReference>
<dbReference type="GO" id="GO:0046872">
    <property type="term" value="F:metal ion binding"/>
    <property type="evidence" value="ECO:0007669"/>
    <property type="project" value="UniProtKB-KW"/>
</dbReference>
<keyword evidence="9" id="KW-0479">Metal-binding</keyword>
<evidence type="ECO:0000313" key="19">
    <source>
        <dbReference type="Proteomes" id="UP000011524"/>
    </source>
</evidence>
<evidence type="ECO:0000256" key="9">
    <source>
        <dbReference type="ARBA" id="ARBA00022723"/>
    </source>
</evidence>
<evidence type="ECO:0000256" key="15">
    <source>
        <dbReference type="ARBA" id="ARBA00033116"/>
    </source>
</evidence>
<evidence type="ECO:0000256" key="3">
    <source>
        <dbReference type="ARBA" id="ARBA00006428"/>
    </source>
</evidence>
<keyword evidence="7" id="KW-0288">FMN</keyword>
<comment type="cofactor">
    <cofactor evidence="1">
        <name>Mg(2+)</name>
        <dbReference type="ChEBI" id="CHEBI:18420"/>
    </cofactor>
</comment>
<comment type="catalytic activity">
    <reaction evidence="16">
        <text>riboflavin + CTP = CDP + FMN + H(+)</text>
        <dbReference type="Rhea" id="RHEA:25021"/>
        <dbReference type="ChEBI" id="CHEBI:15378"/>
        <dbReference type="ChEBI" id="CHEBI:37563"/>
        <dbReference type="ChEBI" id="CHEBI:57986"/>
        <dbReference type="ChEBI" id="CHEBI:58069"/>
        <dbReference type="ChEBI" id="CHEBI:58210"/>
        <dbReference type="EC" id="2.7.1.161"/>
    </reaction>
</comment>
<evidence type="ECO:0000313" key="18">
    <source>
        <dbReference type="EMBL" id="EMA26991.1"/>
    </source>
</evidence>
<sequence>MSLTVSGTVTSGFGRGKEFVTMEGYADQFSELLGYEPYPGTLNLDLDSDIGDQLTTLESIRVTEWETDTGTFGAVDCYPASLGPADDSLRLHAIVPDKTDHDTSTIELISPVRLRDRLDLVDDEPLEVSISSPR</sequence>
<evidence type="ECO:0000256" key="14">
    <source>
        <dbReference type="ARBA" id="ARBA00030544"/>
    </source>
</evidence>
<keyword evidence="19" id="KW-1185">Reference proteome</keyword>
<evidence type="ECO:0000259" key="17">
    <source>
        <dbReference type="Pfam" id="PF01982"/>
    </source>
</evidence>